<dbReference type="AlphaFoldDB" id="A0A381Y4M8"/>
<dbReference type="GO" id="GO:0008270">
    <property type="term" value="F:zinc ion binding"/>
    <property type="evidence" value="ECO:0007669"/>
    <property type="project" value="InterPro"/>
</dbReference>
<evidence type="ECO:0000256" key="1">
    <source>
        <dbReference type="ARBA" id="ARBA00022723"/>
    </source>
</evidence>
<evidence type="ECO:0008006" key="4">
    <source>
        <dbReference type="Google" id="ProtNLM"/>
    </source>
</evidence>
<dbReference type="InterPro" id="IPR032466">
    <property type="entry name" value="Metal_Hydrolase"/>
</dbReference>
<gene>
    <name evidence="3" type="ORF">METZ01_LOCUS124475</name>
</gene>
<accession>A0A381Y4M8</accession>
<dbReference type="PANTHER" id="PTHR10819:SF3">
    <property type="entry name" value="PHOSPHOTRIESTERASE-RELATED PROTEIN"/>
    <property type="match status" value="1"/>
</dbReference>
<organism evidence="3">
    <name type="scientific">marine metagenome</name>
    <dbReference type="NCBI Taxonomy" id="408172"/>
    <lineage>
        <taxon>unclassified sequences</taxon>
        <taxon>metagenomes</taxon>
        <taxon>ecological metagenomes</taxon>
    </lineage>
</organism>
<dbReference type="GO" id="GO:0016787">
    <property type="term" value="F:hydrolase activity"/>
    <property type="evidence" value="ECO:0007669"/>
    <property type="project" value="UniProtKB-KW"/>
</dbReference>
<keyword evidence="1" id="KW-0479">Metal-binding</keyword>
<dbReference type="SUPFAM" id="SSF51556">
    <property type="entry name" value="Metallo-dependent hydrolases"/>
    <property type="match status" value="1"/>
</dbReference>
<dbReference type="PROSITE" id="PS51347">
    <property type="entry name" value="PHOSPHOTRIESTERASE_2"/>
    <property type="match status" value="1"/>
</dbReference>
<evidence type="ECO:0000256" key="2">
    <source>
        <dbReference type="ARBA" id="ARBA00022801"/>
    </source>
</evidence>
<dbReference type="Gene3D" id="3.20.20.140">
    <property type="entry name" value="Metal-dependent hydrolases"/>
    <property type="match status" value="1"/>
</dbReference>
<dbReference type="Pfam" id="PF02126">
    <property type="entry name" value="PTE"/>
    <property type="match status" value="1"/>
</dbReference>
<dbReference type="EMBL" id="UINC01017316">
    <property type="protein sequence ID" value="SVA71621.1"/>
    <property type="molecule type" value="Genomic_DNA"/>
</dbReference>
<dbReference type="InterPro" id="IPR001559">
    <property type="entry name" value="Phosphotriesterase"/>
</dbReference>
<evidence type="ECO:0000313" key="3">
    <source>
        <dbReference type="EMBL" id="SVA71621.1"/>
    </source>
</evidence>
<protein>
    <recommendedName>
        <fullName evidence="4">Phosphotriesterase-related protein</fullName>
    </recommendedName>
</protein>
<keyword evidence="2" id="KW-0378">Hydrolase</keyword>
<sequence>MGLGGKLVTSSMSGKIQTVLGPINPEELGITMSHEHLLIDFRVVFEDPKSQHRLALASEPISIGILGWLSYNWRSNLDNLLLDSEDTAIQEVSRFASFGGRSIVDATNIGIGRNPLGLTRISEATGLNIVMGSGHYVSSSHPADMRCKSEEDLANEIVRDITIGVGSTGVKSGIIGEIGCSWPWNP</sequence>
<feature type="non-terminal residue" evidence="3">
    <location>
        <position position="186"/>
    </location>
</feature>
<dbReference type="PANTHER" id="PTHR10819">
    <property type="entry name" value="PHOSPHOTRIESTERASE-RELATED"/>
    <property type="match status" value="1"/>
</dbReference>
<reference evidence="3" key="1">
    <citation type="submission" date="2018-05" db="EMBL/GenBank/DDBJ databases">
        <authorList>
            <person name="Lanie J.A."/>
            <person name="Ng W.-L."/>
            <person name="Kazmierczak K.M."/>
            <person name="Andrzejewski T.M."/>
            <person name="Davidsen T.M."/>
            <person name="Wayne K.J."/>
            <person name="Tettelin H."/>
            <person name="Glass J.I."/>
            <person name="Rusch D."/>
            <person name="Podicherti R."/>
            <person name="Tsui H.-C.T."/>
            <person name="Winkler M.E."/>
        </authorList>
    </citation>
    <scope>NUCLEOTIDE SEQUENCE</scope>
</reference>
<proteinExistence type="predicted"/>
<name>A0A381Y4M8_9ZZZZ</name>